<dbReference type="SUPFAM" id="SSF82771">
    <property type="entry name" value="GIY-YIG endonuclease"/>
    <property type="match status" value="1"/>
</dbReference>
<dbReference type="AlphaFoldDB" id="A0A1G2EUK2"/>
<dbReference type="Gene3D" id="3.40.1440.10">
    <property type="entry name" value="GIY-YIG endonuclease"/>
    <property type="match status" value="1"/>
</dbReference>
<gene>
    <name evidence="3" type="ORF">A2427_04610</name>
</gene>
<reference evidence="3 4" key="1">
    <citation type="journal article" date="2016" name="Nat. Commun.">
        <title>Thousands of microbial genomes shed light on interconnected biogeochemical processes in an aquifer system.</title>
        <authorList>
            <person name="Anantharaman K."/>
            <person name="Brown C.T."/>
            <person name="Hug L.A."/>
            <person name="Sharon I."/>
            <person name="Castelle C.J."/>
            <person name="Probst A.J."/>
            <person name="Thomas B.C."/>
            <person name="Singh A."/>
            <person name="Wilkins M.J."/>
            <person name="Karaoz U."/>
            <person name="Brodie E.L."/>
            <person name="Williams K.H."/>
            <person name="Hubbard S.S."/>
            <person name="Banfield J.F."/>
        </authorList>
    </citation>
    <scope>NUCLEOTIDE SEQUENCE [LARGE SCALE GENOMIC DNA]</scope>
</reference>
<organism evidence="3 4">
    <name type="scientific">Candidatus Nealsonbacteria bacterium RIFOXYC1_FULL_40_7</name>
    <dbReference type="NCBI Taxonomy" id="1801678"/>
    <lineage>
        <taxon>Bacteria</taxon>
        <taxon>Candidatus Nealsoniibacteriota</taxon>
    </lineage>
</organism>
<dbReference type="PANTHER" id="PTHR34477:SF1">
    <property type="entry name" value="UPF0213 PROTEIN YHBQ"/>
    <property type="match status" value="1"/>
</dbReference>
<proteinExistence type="inferred from homology"/>
<dbReference type="EMBL" id="MHMN01000007">
    <property type="protein sequence ID" value="OGZ28958.1"/>
    <property type="molecule type" value="Genomic_DNA"/>
</dbReference>
<evidence type="ECO:0000256" key="1">
    <source>
        <dbReference type="ARBA" id="ARBA00007435"/>
    </source>
</evidence>
<evidence type="ECO:0000313" key="3">
    <source>
        <dbReference type="EMBL" id="OGZ28958.1"/>
    </source>
</evidence>
<dbReference type="InterPro" id="IPR000305">
    <property type="entry name" value="GIY-YIG_endonuc"/>
</dbReference>
<dbReference type="PROSITE" id="PS50164">
    <property type="entry name" value="GIY_YIG"/>
    <property type="match status" value="1"/>
</dbReference>
<dbReference type="CDD" id="cd10456">
    <property type="entry name" value="GIY-YIG_UPF0213"/>
    <property type="match status" value="1"/>
</dbReference>
<dbReference type="SMART" id="SM00465">
    <property type="entry name" value="GIYc"/>
    <property type="match status" value="1"/>
</dbReference>
<accession>A0A1G2EUK2</accession>
<evidence type="ECO:0000259" key="2">
    <source>
        <dbReference type="PROSITE" id="PS50164"/>
    </source>
</evidence>
<dbReference type="Proteomes" id="UP000176326">
    <property type="component" value="Unassembled WGS sequence"/>
</dbReference>
<protein>
    <recommendedName>
        <fullName evidence="2">GIY-YIG domain-containing protein</fullName>
    </recommendedName>
</protein>
<dbReference type="InterPro" id="IPR035901">
    <property type="entry name" value="GIY-YIG_endonuc_sf"/>
</dbReference>
<evidence type="ECO:0000313" key="4">
    <source>
        <dbReference type="Proteomes" id="UP000176326"/>
    </source>
</evidence>
<name>A0A1G2EUK2_9BACT</name>
<dbReference type="InterPro" id="IPR050190">
    <property type="entry name" value="UPF0213_domain"/>
</dbReference>
<dbReference type="Pfam" id="PF01541">
    <property type="entry name" value="GIY-YIG"/>
    <property type="match status" value="1"/>
</dbReference>
<feature type="domain" description="GIY-YIG" evidence="2">
    <location>
        <begin position="1"/>
        <end position="78"/>
    </location>
</feature>
<sequence>MGFWVYVLKTSGGSLYVGYTNDLLKRLREHRAKSGKGAKYLRMFRSFELVHSEECKTKSEAMRREAEIKKMTKKEKEEVVNCDIFRIGRRGEKGDEDE</sequence>
<comment type="caution">
    <text evidence="3">The sequence shown here is derived from an EMBL/GenBank/DDBJ whole genome shotgun (WGS) entry which is preliminary data.</text>
</comment>
<comment type="similarity">
    <text evidence="1">Belongs to the UPF0213 family.</text>
</comment>
<dbReference type="PANTHER" id="PTHR34477">
    <property type="entry name" value="UPF0213 PROTEIN YHBQ"/>
    <property type="match status" value="1"/>
</dbReference>